<dbReference type="InterPro" id="IPR054352">
    <property type="entry name" value="ACT_Aspartokinase"/>
</dbReference>
<evidence type="ECO:0000256" key="13">
    <source>
        <dbReference type="ARBA" id="ARBA00023154"/>
    </source>
</evidence>
<evidence type="ECO:0000256" key="5">
    <source>
        <dbReference type="ARBA" id="ARBA00010122"/>
    </source>
</evidence>
<evidence type="ECO:0000256" key="18">
    <source>
        <dbReference type="RuleBase" id="RU004249"/>
    </source>
</evidence>
<dbReference type="Pfam" id="PF00696">
    <property type="entry name" value="AA_kinase"/>
    <property type="match status" value="1"/>
</dbReference>
<dbReference type="RefSeq" id="WP_008496503.1">
    <property type="nucleotide sequence ID" value="NZ_CP016537.2"/>
</dbReference>
<comment type="pathway">
    <text evidence="3 18">Amino-acid biosynthesis; L-methionine biosynthesis via de novo pathway; L-homoserine from L-aspartate: step 1/3.</text>
</comment>
<dbReference type="PROSITE" id="PS51671">
    <property type="entry name" value="ACT"/>
    <property type="match status" value="1"/>
</dbReference>
<comment type="similarity">
    <text evidence="5 17">Belongs to the aspartokinase family.</text>
</comment>
<reference evidence="20" key="1">
    <citation type="submission" date="2016-10" db="EMBL/GenBank/DDBJ databases">
        <authorList>
            <person name="de Groot N.N."/>
        </authorList>
    </citation>
    <scope>NUCLEOTIDE SEQUENCE</scope>
    <source>
        <strain evidence="20">DSM 24743</strain>
    </source>
</reference>
<keyword evidence="8" id="KW-0677">Repeat</keyword>
<evidence type="ECO:0000256" key="2">
    <source>
        <dbReference type="ARBA" id="ARBA00004766"/>
    </source>
</evidence>
<sequence length="420" mass="45582">MKTIVMKFGGTSVATPEKIIGVAKRAIREKEKGKRVVIVVSAMGKTTDTLLGLAGEISSEPPKREMDMLLATGEQVTISLLAMAFKKLGHEALSFTGWQAGIETESVPRNARIEQIHTERLERVLENGYFCVVAGFQGVDKIGNITTLGRGGSDTTAVALAAALKAEKCEIYTDVNGVYTSDPRYVTGARKLQQISYDEMLELANLGAGVLHPRAVEFAKNNHVPLSVRASYSDEPGTIIQEVITMETNLIVRGVAFEPGVARVTVTYKKPFNGSLANIFNKLAENQIDVDIIVQSISDEFPPSVSFSISQESLEETRRVLMESQEEIGFLSMNVEVALSKVSIVGSGMVSNPGVAARMFDILRSEEIPVKMVSTSEIKISVVVPEIEMTKSANALHNAYGLSEEELIEDTSKFSLNTSS</sequence>
<evidence type="ECO:0000256" key="17">
    <source>
        <dbReference type="RuleBase" id="RU003448"/>
    </source>
</evidence>
<dbReference type="InterPro" id="IPR001048">
    <property type="entry name" value="Asp/Glu/Uridylate_kinase"/>
</dbReference>
<evidence type="ECO:0000256" key="9">
    <source>
        <dbReference type="ARBA" id="ARBA00022741"/>
    </source>
</evidence>
<dbReference type="InterPro" id="IPR002912">
    <property type="entry name" value="ACT_dom"/>
</dbReference>
<dbReference type="InterPro" id="IPR045865">
    <property type="entry name" value="ACT-like_dom_sf"/>
</dbReference>
<keyword evidence="6 18" id="KW-0028">Amino-acid biosynthesis</keyword>
<evidence type="ECO:0000256" key="14">
    <source>
        <dbReference type="ARBA" id="ARBA00047872"/>
    </source>
</evidence>
<dbReference type="UniPathway" id="UPA00051">
    <property type="reaction ID" value="UER00462"/>
</dbReference>
<dbReference type="PANTHER" id="PTHR21499:SF68">
    <property type="entry name" value="ASPARTOKINASE 2"/>
    <property type="match status" value="1"/>
</dbReference>
<evidence type="ECO:0000256" key="7">
    <source>
        <dbReference type="ARBA" id="ARBA00022679"/>
    </source>
</evidence>
<evidence type="ECO:0000313" key="21">
    <source>
        <dbReference type="Proteomes" id="UP000092687"/>
    </source>
</evidence>
<keyword evidence="21" id="KW-1185">Reference proteome</keyword>
<gene>
    <name evidence="20" type="ORF">BBI08_02505</name>
</gene>
<feature type="binding site" evidence="16">
    <location>
        <begin position="7"/>
        <end position="10"/>
    </location>
    <ligand>
        <name>ATP</name>
        <dbReference type="ChEBI" id="CHEBI:30616"/>
    </ligand>
</feature>
<dbReference type="EMBL" id="CP016537">
    <property type="protein sequence ID" value="ANU12778.1"/>
    <property type="molecule type" value="Genomic_DNA"/>
</dbReference>
<feature type="binding site" evidence="16">
    <location>
        <position position="47"/>
    </location>
    <ligand>
        <name>substrate</name>
    </ligand>
</feature>
<evidence type="ECO:0000256" key="11">
    <source>
        <dbReference type="ARBA" id="ARBA00022840"/>
    </source>
</evidence>
<dbReference type="Pfam" id="PF22468">
    <property type="entry name" value="ACT_9"/>
    <property type="match status" value="1"/>
</dbReference>
<comment type="pathway">
    <text evidence="2 18">Amino-acid biosynthesis; L-lysine biosynthesis via DAP pathway; (S)-tetrahydrodipicolinate from L-aspartate: step 1/4.</text>
</comment>
<dbReference type="InterPro" id="IPR036393">
    <property type="entry name" value="AceGlu_kinase-like_sf"/>
</dbReference>
<name>A0A1C7DN31_9BACL</name>
<keyword evidence="13" id="KW-0457">Lysine biosynthesis</keyword>
<dbReference type="InterPro" id="IPR018042">
    <property type="entry name" value="Aspartate_kinase_CS"/>
</dbReference>
<feature type="binding site" evidence="16">
    <location>
        <begin position="173"/>
        <end position="174"/>
    </location>
    <ligand>
        <name>ATP</name>
        <dbReference type="ChEBI" id="CHEBI:30616"/>
    </ligand>
</feature>
<comment type="subunit">
    <text evidence="15">Tetramer consisting of 2 isoforms Alpha (catalytic and regulation) and of a homodimer of 2 isoforms Beta (regulation).</text>
</comment>
<dbReference type="GO" id="GO:0005829">
    <property type="term" value="C:cytosol"/>
    <property type="evidence" value="ECO:0007669"/>
    <property type="project" value="TreeGrafter"/>
</dbReference>
<dbReference type="InterPro" id="IPR001341">
    <property type="entry name" value="Asp_kinase"/>
</dbReference>
<evidence type="ECO:0000256" key="3">
    <source>
        <dbReference type="ARBA" id="ARBA00004986"/>
    </source>
</evidence>
<dbReference type="GO" id="GO:0019877">
    <property type="term" value="P:diaminopimelate biosynthetic process"/>
    <property type="evidence" value="ECO:0007669"/>
    <property type="project" value="UniProtKB-KW"/>
</dbReference>
<dbReference type="InterPro" id="IPR005260">
    <property type="entry name" value="Asp_kin_monofn"/>
</dbReference>
<evidence type="ECO:0000256" key="1">
    <source>
        <dbReference type="ARBA" id="ARBA00003121"/>
    </source>
</evidence>
<proteinExistence type="inferred from homology"/>
<dbReference type="AlphaFoldDB" id="A0A1C7DN31"/>
<dbReference type="CDD" id="cd04246">
    <property type="entry name" value="AAK_AK-DapG-like"/>
    <property type="match status" value="1"/>
</dbReference>
<dbReference type="SUPFAM" id="SSF55021">
    <property type="entry name" value="ACT-like"/>
    <property type="match status" value="2"/>
</dbReference>
<keyword evidence="12" id="KW-0220">Diaminopimelate biosynthesis</keyword>
<dbReference type="PANTHER" id="PTHR21499">
    <property type="entry name" value="ASPARTATE KINASE"/>
    <property type="match status" value="1"/>
</dbReference>
<evidence type="ECO:0000256" key="15">
    <source>
        <dbReference type="ARBA" id="ARBA00063835"/>
    </source>
</evidence>
<comment type="catalytic activity">
    <reaction evidence="14 17">
        <text>L-aspartate + ATP = 4-phospho-L-aspartate + ADP</text>
        <dbReference type="Rhea" id="RHEA:23776"/>
        <dbReference type="ChEBI" id="CHEBI:29991"/>
        <dbReference type="ChEBI" id="CHEBI:30616"/>
        <dbReference type="ChEBI" id="CHEBI:57535"/>
        <dbReference type="ChEBI" id="CHEBI:456216"/>
        <dbReference type="EC" id="2.7.2.4"/>
    </reaction>
</comment>
<dbReference type="Proteomes" id="UP000092687">
    <property type="component" value="Chromosome"/>
</dbReference>
<evidence type="ECO:0000256" key="6">
    <source>
        <dbReference type="ARBA" id="ARBA00022605"/>
    </source>
</evidence>
<dbReference type="PIRSF" id="PIRSF000726">
    <property type="entry name" value="Asp_kin"/>
    <property type="match status" value="1"/>
</dbReference>
<dbReference type="NCBIfam" id="NF005155">
    <property type="entry name" value="PRK06635.1-4"/>
    <property type="match status" value="1"/>
</dbReference>
<dbReference type="SUPFAM" id="SSF53633">
    <property type="entry name" value="Carbamate kinase-like"/>
    <property type="match status" value="1"/>
</dbReference>
<evidence type="ECO:0000256" key="8">
    <source>
        <dbReference type="ARBA" id="ARBA00022737"/>
    </source>
</evidence>
<dbReference type="KEGG" id="phc:BBI08_02505"/>
<dbReference type="NCBIfam" id="TIGR00657">
    <property type="entry name" value="asp_kinases"/>
    <property type="match status" value="1"/>
</dbReference>
<evidence type="ECO:0000256" key="16">
    <source>
        <dbReference type="PIRSR" id="PIRSR000726-1"/>
    </source>
</evidence>
<dbReference type="GO" id="GO:0004072">
    <property type="term" value="F:aspartate kinase activity"/>
    <property type="evidence" value="ECO:0007669"/>
    <property type="project" value="UniProtKB-EC"/>
</dbReference>
<dbReference type="NCBIfam" id="TIGR00656">
    <property type="entry name" value="asp_kin_monofn"/>
    <property type="match status" value="1"/>
</dbReference>
<evidence type="ECO:0000313" key="20">
    <source>
        <dbReference type="EMBL" id="ANU12778.1"/>
    </source>
</evidence>
<dbReference type="CDD" id="cd04923">
    <property type="entry name" value="ACT_AK-LysC-DapG-like_2"/>
    <property type="match status" value="1"/>
</dbReference>
<protein>
    <recommendedName>
        <fullName evidence="17">Aspartokinase</fullName>
        <ecNumber evidence="17">2.7.2.4</ecNumber>
    </recommendedName>
</protein>
<dbReference type="GO" id="GO:0005524">
    <property type="term" value="F:ATP binding"/>
    <property type="evidence" value="ECO:0007669"/>
    <property type="project" value="UniProtKB-KW"/>
</dbReference>
<comment type="function">
    <text evidence="1">Catalyzes the phosphorylation of the beta-carboxyl group of aspartic acid with ATP to yield 4-phospho-L-aspartate, which is involved in the branched biosynthetic pathway leading to the biosynthesis of amino acids threonine, isoleucine and methionine.</text>
</comment>
<dbReference type="NCBIfam" id="NF005154">
    <property type="entry name" value="PRK06635.1-2"/>
    <property type="match status" value="1"/>
</dbReference>
<dbReference type="OrthoDB" id="9799110at2"/>
<comment type="pathway">
    <text evidence="4 18">Amino-acid biosynthesis; L-threonine biosynthesis; L-threonine from L-aspartate: step 1/5.</text>
</comment>
<dbReference type="UniPathway" id="UPA00050">
    <property type="reaction ID" value="UER00461"/>
</dbReference>
<dbReference type="EC" id="2.7.2.4" evidence="17"/>
<dbReference type="GO" id="GO:0009089">
    <property type="term" value="P:lysine biosynthetic process via diaminopimelate"/>
    <property type="evidence" value="ECO:0007669"/>
    <property type="project" value="UniProtKB-UniPathway"/>
</dbReference>
<dbReference type="CDD" id="cd04913">
    <property type="entry name" value="ACT_AKii-LysC-BS-like_1"/>
    <property type="match status" value="1"/>
</dbReference>
<keyword evidence="7 17" id="KW-0808">Transferase</keyword>
<dbReference type="Gene3D" id="3.40.1160.10">
    <property type="entry name" value="Acetylglutamate kinase-like"/>
    <property type="match status" value="1"/>
</dbReference>
<dbReference type="STRING" id="1215089.BBI08_02505"/>
<feature type="binding site" evidence="16">
    <location>
        <position position="184"/>
    </location>
    <ligand>
        <name>ATP</name>
        <dbReference type="ChEBI" id="CHEBI:30616"/>
    </ligand>
</feature>
<keyword evidence="11 16" id="KW-0067">ATP-binding</keyword>
<feature type="domain" description="ACT" evidence="19">
    <location>
        <begin position="344"/>
        <end position="417"/>
    </location>
</feature>
<feature type="binding site" evidence="16">
    <location>
        <position position="74"/>
    </location>
    <ligand>
        <name>substrate</name>
    </ligand>
</feature>
<evidence type="ECO:0000256" key="10">
    <source>
        <dbReference type="ARBA" id="ARBA00022777"/>
    </source>
</evidence>
<keyword evidence="10 17" id="KW-0418">Kinase</keyword>
<dbReference type="PROSITE" id="PS00324">
    <property type="entry name" value="ASPARTOKINASE"/>
    <property type="match status" value="1"/>
</dbReference>
<dbReference type="UniPathway" id="UPA00034">
    <property type="reaction ID" value="UER00015"/>
</dbReference>
<dbReference type="NCBIfam" id="NF005156">
    <property type="entry name" value="PRK06635.1-5"/>
    <property type="match status" value="1"/>
</dbReference>
<evidence type="ECO:0000256" key="4">
    <source>
        <dbReference type="ARBA" id="ARBA00005139"/>
    </source>
</evidence>
<dbReference type="GO" id="GO:0009088">
    <property type="term" value="P:threonine biosynthetic process"/>
    <property type="evidence" value="ECO:0007669"/>
    <property type="project" value="UniProtKB-UniPathway"/>
</dbReference>
<dbReference type="FunFam" id="3.40.1160.10:FF:000002">
    <property type="entry name" value="Aspartokinase"/>
    <property type="match status" value="1"/>
</dbReference>
<dbReference type="Gene3D" id="3.30.2130.10">
    <property type="entry name" value="VC0802-like"/>
    <property type="match status" value="1"/>
</dbReference>
<evidence type="ECO:0000256" key="12">
    <source>
        <dbReference type="ARBA" id="ARBA00022915"/>
    </source>
</evidence>
<evidence type="ECO:0000259" key="19">
    <source>
        <dbReference type="PROSITE" id="PS51671"/>
    </source>
</evidence>
<keyword evidence="9 16" id="KW-0547">Nucleotide-binding</keyword>
<dbReference type="FunFam" id="3.30.2130.10:FF:000001">
    <property type="entry name" value="Bifunctional aspartokinase/homoserine dehydrogenase"/>
    <property type="match status" value="1"/>
</dbReference>
<feature type="binding site" evidence="16">
    <location>
        <position position="179"/>
    </location>
    <ligand>
        <name>ATP</name>
        <dbReference type="ChEBI" id="CHEBI:30616"/>
    </ligand>
</feature>
<dbReference type="GO" id="GO:0009090">
    <property type="term" value="P:homoserine biosynthetic process"/>
    <property type="evidence" value="ECO:0007669"/>
    <property type="project" value="TreeGrafter"/>
</dbReference>
<accession>A0A1C7DN31</accession>
<organism evidence="20 21">
    <name type="scientific">Planococcus halocryophilus</name>
    <dbReference type="NCBI Taxonomy" id="1215089"/>
    <lineage>
        <taxon>Bacteria</taxon>
        <taxon>Bacillati</taxon>
        <taxon>Bacillota</taxon>
        <taxon>Bacilli</taxon>
        <taxon>Bacillales</taxon>
        <taxon>Caryophanaceae</taxon>
        <taxon>Planococcus</taxon>
    </lineage>
</organism>